<protein>
    <submittedName>
        <fullName evidence="1">Uncharacterized protein</fullName>
    </submittedName>
</protein>
<reference evidence="1" key="1">
    <citation type="submission" date="2020-02" db="EMBL/GenBank/DDBJ databases">
        <authorList>
            <person name="Palmer J.M."/>
        </authorList>
    </citation>
    <scope>NUCLEOTIDE SEQUENCE</scope>
    <source>
        <strain evidence="1">EPUS1.4</strain>
        <tissue evidence="1">Thallus</tissue>
    </source>
</reference>
<proteinExistence type="predicted"/>
<dbReference type="Proteomes" id="UP000606974">
    <property type="component" value="Unassembled WGS sequence"/>
</dbReference>
<dbReference type="EMBL" id="JAACFV010000129">
    <property type="protein sequence ID" value="KAF7504727.1"/>
    <property type="molecule type" value="Genomic_DNA"/>
</dbReference>
<keyword evidence="2" id="KW-1185">Reference proteome</keyword>
<name>A0A8H7ACQ5_9EURO</name>
<organism evidence="1 2">
    <name type="scientific">Endocarpon pusillum</name>
    <dbReference type="NCBI Taxonomy" id="364733"/>
    <lineage>
        <taxon>Eukaryota</taxon>
        <taxon>Fungi</taxon>
        <taxon>Dikarya</taxon>
        <taxon>Ascomycota</taxon>
        <taxon>Pezizomycotina</taxon>
        <taxon>Eurotiomycetes</taxon>
        <taxon>Chaetothyriomycetidae</taxon>
        <taxon>Verrucariales</taxon>
        <taxon>Verrucariaceae</taxon>
        <taxon>Endocarpon</taxon>
    </lineage>
</organism>
<evidence type="ECO:0000313" key="2">
    <source>
        <dbReference type="Proteomes" id="UP000606974"/>
    </source>
</evidence>
<dbReference type="AlphaFoldDB" id="A0A8H7ACQ5"/>
<accession>A0A8H7ACQ5</accession>
<evidence type="ECO:0000313" key="1">
    <source>
        <dbReference type="EMBL" id="KAF7504727.1"/>
    </source>
</evidence>
<gene>
    <name evidence="1" type="ORF">GJ744_001796</name>
</gene>
<sequence length="58" mass="6807">MVEQKVNEEWVVYRLKKKRRGGLWGKWKTGNGFVIQLNGTFILDLLDLPDLNHIGLRL</sequence>
<comment type="caution">
    <text evidence="1">The sequence shown here is derived from an EMBL/GenBank/DDBJ whole genome shotgun (WGS) entry which is preliminary data.</text>
</comment>